<comment type="caution">
    <text evidence="2">The sequence shown here is derived from an EMBL/GenBank/DDBJ whole genome shotgun (WGS) entry which is preliminary data.</text>
</comment>
<proteinExistence type="predicted"/>
<keyword evidence="1" id="KW-0812">Transmembrane</keyword>
<keyword evidence="1" id="KW-0472">Membrane</keyword>
<dbReference type="EMBL" id="JADBEF010000001">
    <property type="protein sequence ID" value="MBE1564959.1"/>
    <property type="molecule type" value="Genomic_DNA"/>
</dbReference>
<evidence type="ECO:0000313" key="3">
    <source>
        <dbReference type="Proteomes" id="UP000661607"/>
    </source>
</evidence>
<feature type="transmembrane region" description="Helical" evidence="1">
    <location>
        <begin position="83"/>
        <end position="104"/>
    </location>
</feature>
<name>A0ABR9KSE5_9ACTN</name>
<evidence type="ECO:0000313" key="2">
    <source>
        <dbReference type="EMBL" id="MBE1564959.1"/>
    </source>
</evidence>
<dbReference type="Proteomes" id="UP000661607">
    <property type="component" value="Unassembled WGS sequence"/>
</dbReference>
<feature type="transmembrane region" description="Helical" evidence="1">
    <location>
        <begin position="139"/>
        <end position="160"/>
    </location>
</feature>
<dbReference type="Pfam" id="PF14329">
    <property type="entry name" value="DUF4386"/>
    <property type="match status" value="1"/>
</dbReference>
<evidence type="ECO:0008006" key="4">
    <source>
        <dbReference type="Google" id="ProtNLM"/>
    </source>
</evidence>
<protein>
    <recommendedName>
        <fullName evidence="4">DUF4386 domain-containing protein</fullName>
    </recommendedName>
</protein>
<dbReference type="RefSeq" id="WP_192779249.1">
    <property type="nucleotide sequence ID" value="NZ_BAAASY010000018.1"/>
</dbReference>
<feature type="transmembrane region" description="Helical" evidence="1">
    <location>
        <begin position="12"/>
        <end position="30"/>
    </location>
</feature>
<sequence length="221" mass="22811">MSTSPTPRRPFLLAAAIAVGPLAGAVWHLVENVGLPRIDAAVYLAQVAANRDTYALSTVLYMIFVACFIPIGLAVMRVLHGRAPLAGTISGLLFALAGALGLVVSGMRPVVLGLAPEGGVAAEAIAAYQRYQASPWFDWVMLPMLASVVIGLVVLAAAILRTGVLPRWSAVLLVVGFILSSGEFPLAVTIVGGLVQLAGFIPLAGRLVAIAEPEAEPAALV</sequence>
<feature type="transmembrane region" description="Helical" evidence="1">
    <location>
        <begin position="172"/>
        <end position="195"/>
    </location>
</feature>
<evidence type="ECO:0000256" key="1">
    <source>
        <dbReference type="SAM" id="Phobius"/>
    </source>
</evidence>
<organism evidence="2 3">
    <name type="scientific">Nonomuraea africana</name>
    <dbReference type="NCBI Taxonomy" id="46171"/>
    <lineage>
        <taxon>Bacteria</taxon>
        <taxon>Bacillati</taxon>
        <taxon>Actinomycetota</taxon>
        <taxon>Actinomycetes</taxon>
        <taxon>Streptosporangiales</taxon>
        <taxon>Streptosporangiaceae</taxon>
        <taxon>Nonomuraea</taxon>
    </lineage>
</organism>
<reference evidence="2 3" key="1">
    <citation type="submission" date="2020-10" db="EMBL/GenBank/DDBJ databases">
        <title>Sequencing the genomes of 1000 actinobacteria strains.</title>
        <authorList>
            <person name="Klenk H.-P."/>
        </authorList>
    </citation>
    <scope>NUCLEOTIDE SEQUENCE [LARGE SCALE GENOMIC DNA]</scope>
    <source>
        <strain evidence="2 3">DSM 43748</strain>
    </source>
</reference>
<keyword evidence="3" id="KW-1185">Reference proteome</keyword>
<feature type="transmembrane region" description="Helical" evidence="1">
    <location>
        <begin position="54"/>
        <end position="76"/>
    </location>
</feature>
<accession>A0ABR9KSE5</accession>
<gene>
    <name evidence="2" type="ORF">H4W81_007738</name>
</gene>
<dbReference type="InterPro" id="IPR025495">
    <property type="entry name" value="DUF4386"/>
</dbReference>
<keyword evidence="1" id="KW-1133">Transmembrane helix</keyword>